<keyword evidence="2" id="KW-1185">Reference proteome</keyword>
<evidence type="ECO:0000313" key="2">
    <source>
        <dbReference type="Proteomes" id="UP001341840"/>
    </source>
</evidence>
<dbReference type="Proteomes" id="UP001341840">
    <property type="component" value="Unassembled WGS sequence"/>
</dbReference>
<gene>
    <name evidence="1" type="ORF">PIB30_097302</name>
</gene>
<evidence type="ECO:0000313" key="1">
    <source>
        <dbReference type="EMBL" id="MED6225813.1"/>
    </source>
</evidence>
<proteinExistence type="predicted"/>
<comment type="caution">
    <text evidence="1">The sequence shown here is derived from an EMBL/GenBank/DDBJ whole genome shotgun (WGS) entry which is preliminary data.</text>
</comment>
<reference evidence="1 2" key="1">
    <citation type="journal article" date="2023" name="Plants (Basel)">
        <title>Bridging the Gap: Combining Genomics and Transcriptomics Approaches to Understand Stylosanthes scabra, an Orphan Legume from the Brazilian Caatinga.</title>
        <authorList>
            <person name="Ferreira-Neto J.R.C."/>
            <person name="da Silva M.D."/>
            <person name="Binneck E."/>
            <person name="de Melo N.F."/>
            <person name="da Silva R.H."/>
            <person name="de Melo A.L.T.M."/>
            <person name="Pandolfi V."/>
            <person name="Bustamante F.O."/>
            <person name="Brasileiro-Vidal A.C."/>
            <person name="Benko-Iseppon A.M."/>
        </authorList>
    </citation>
    <scope>NUCLEOTIDE SEQUENCE [LARGE SCALE GENOMIC DNA]</scope>
    <source>
        <tissue evidence="1">Leaves</tissue>
    </source>
</reference>
<protein>
    <submittedName>
        <fullName evidence="1">Uncharacterized protein</fullName>
    </submittedName>
</protein>
<accession>A0ABU6ZUX1</accession>
<sequence length="110" mass="11488">MIVLESAKRSSNGAGDISDRNEERVECVSNFHFTLIPCGEFGKESTAQSLGHVVGEVNDAKAEDKDADGPSRSTTMIATIMIFCNGTCCIVGGASSTCISRGGLVDGVKK</sequence>
<organism evidence="1 2">
    <name type="scientific">Stylosanthes scabra</name>
    <dbReference type="NCBI Taxonomy" id="79078"/>
    <lineage>
        <taxon>Eukaryota</taxon>
        <taxon>Viridiplantae</taxon>
        <taxon>Streptophyta</taxon>
        <taxon>Embryophyta</taxon>
        <taxon>Tracheophyta</taxon>
        <taxon>Spermatophyta</taxon>
        <taxon>Magnoliopsida</taxon>
        <taxon>eudicotyledons</taxon>
        <taxon>Gunneridae</taxon>
        <taxon>Pentapetalae</taxon>
        <taxon>rosids</taxon>
        <taxon>fabids</taxon>
        <taxon>Fabales</taxon>
        <taxon>Fabaceae</taxon>
        <taxon>Papilionoideae</taxon>
        <taxon>50 kb inversion clade</taxon>
        <taxon>dalbergioids sensu lato</taxon>
        <taxon>Dalbergieae</taxon>
        <taxon>Pterocarpus clade</taxon>
        <taxon>Stylosanthes</taxon>
    </lineage>
</organism>
<name>A0ABU6ZUX1_9FABA</name>
<dbReference type="EMBL" id="JASCZI010274242">
    <property type="protein sequence ID" value="MED6225813.1"/>
    <property type="molecule type" value="Genomic_DNA"/>
</dbReference>